<dbReference type="OrthoDB" id="8858565at2"/>
<accession>A0A0F6YMI2</accession>
<feature type="region of interest" description="Disordered" evidence="1">
    <location>
        <begin position="51"/>
        <end position="73"/>
    </location>
</feature>
<gene>
    <name evidence="2" type="ORF">DB32_007896</name>
</gene>
<evidence type="ECO:0000313" key="2">
    <source>
        <dbReference type="EMBL" id="AKF10747.1"/>
    </source>
</evidence>
<keyword evidence="3" id="KW-1185">Reference proteome</keyword>
<protein>
    <submittedName>
        <fullName evidence="2">Uncharacterized protein</fullName>
    </submittedName>
</protein>
<evidence type="ECO:0000256" key="1">
    <source>
        <dbReference type="SAM" id="MobiDB-lite"/>
    </source>
</evidence>
<name>A0A0F6YMI2_9BACT</name>
<proteinExistence type="predicted"/>
<dbReference type="RefSeq" id="WP_157070037.1">
    <property type="nucleotide sequence ID" value="NZ_CP011125.1"/>
</dbReference>
<evidence type="ECO:0000313" key="3">
    <source>
        <dbReference type="Proteomes" id="UP000034883"/>
    </source>
</evidence>
<dbReference type="Proteomes" id="UP000034883">
    <property type="component" value="Chromosome"/>
</dbReference>
<reference evidence="2 3" key="1">
    <citation type="submission" date="2015-03" db="EMBL/GenBank/DDBJ databases">
        <title>Genome assembly of Sandaracinus amylolyticus DSM 53668.</title>
        <authorList>
            <person name="Sharma G."/>
            <person name="Subramanian S."/>
        </authorList>
    </citation>
    <scope>NUCLEOTIDE SEQUENCE [LARGE SCALE GENOMIC DNA]</scope>
    <source>
        <strain evidence="2 3">DSM 53668</strain>
    </source>
</reference>
<dbReference type="KEGG" id="samy:DB32_007896"/>
<dbReference type="AlphaFoldDB" id="A0A0F6YMI2"/>
<sequence>MSPRIARLPEPARTKAIEMVNALVRDGSSEEEAIERAVAMSAQWVYERAPGDLSALEGDGATTPERPAAPPRR</sequence>
<organism evidence="2 3">
    <name type="scientific">Sandaracinus amylolyticus</name>
    <dbReference type="NCBI Taxonomy" id="927083"/>
    <lineage>
        <taxon>Bacteria</taxon>
        <taxon>Pseudomonadati</taxon>
        <taxon>Myxococcota</taxon>
        <taxon>Polyangia</taxon>
        <taxon>Polyangiales</taxon>
        <taxon>Sandaracinaceae</taxon>
        <taxon>Sandaracinus</taxon>
    </lineage>
</organism>
<dbReference type="EMBL" id="CP011125">
    <property type="protein sequence ID" value="AKF10747.1"/>
    <property type="molecule type" value="Genomic_DNA"/>
</dbReference>